<dbReference type="PROSITE" id="PS51820">
    <property type="entry name" value="PA14"/>
    <property type="match status" value="1"/>
</dbReference>
<dbReference type="Gene3D" id="3.20.20.300">
    <property type="entry name" value="Glycoside hydrolase, family 3, N-terminal domain"/>
    <property type="match status" value="1"/>
</dbReference>
<dbReference type="PANTHER" id="PTHR42721:SF3">
    <property type="entry name" value="BETA-D-XYLOSIDASE 5-RELATED"/>
    <property type="match status" value="1"/>
</dbReference>
<dbReference type="Gene3D" id="2.60.40.10">
    <property type="entry name" value="Immunoglobulins"/>
    <property type="match status" value="1"/>
</dbReference>
<dbReference type="InterPro" id="IPR011658">
    <property type="entry name" value="PA14_dom"/>
</dbReference>
<evidence type="ECO:0000256" key="1">
    <source>
        <dbReference type="ARBA" id="ARBA00005336"/>
    </source>
</evidence>
<dbReference type="InterPro" id="IPR002772">
    <property type="entry name" value="Glyco_hydro_3_C"/>
</dbReference>
<dbReference type="Gene3D" id="3.40.50.1700">
    <property type="entry name" value="Glycoside hydrolase family 3 C-terminal domain"/>
    <property type="match status" value="2"/>
</dbReference>
<dbReference type="InterPro" id="IPR036881">
    <property type="entry name" value="Glyco_hydro_3_C_sf"/>
</dbReference>
<dbReference type="GO" id="GO:0009044">
    <property type="term" value="F:xylan 1,4-beta-xylosidase activity"/>
    <property type="evidence" value="ECO:0007669"/>
    <property type="project" value="InterPro"/>
</dbReference>
<dbReference type="InterPro" id="IPR013783">
    <property type="entry name" value="Ig-like_fold"/>
</dbReference>
<protein>
    <submittedName>
        <fullName evidence="5">Glucan 1,4-alpha-glucosidase</fullName>
    </submittedName>
</protein>
<comment type="caution">
    <text evidence="5">The sequence shown here is derived from an EMBL/GenBank/DDBJ whole genome shotgun (WGS) entry which is preliminary data.</text>
</comment>
<keyword evidence="2" id="KW-0732">Signal</keyword>
<evidence type="ECO:0000313" key="5">
    <source>
        <dbReference type="EMBL" id="NER17786.1"/>
    </source>
</evidence>
<dbReference type="InterPro" id="IPR037524">
    <property type="entry name" value="PA14/GLEYA"/>
</dbReference>
<dbReference type="SMART" id="SM01217">
    <property type="entry name" value="Fn3_like"/>
    <property type="match status" value="1"/>
</dbReference>
<dbReference type="SUPFAM" id="SSF51445">
    <property type="entry name" value="(Trans)glycosidases"/>
    <property type="match status" value="1"/>
</dbReference>
<evidence type="ECO:0000256" key="3">
    <source>
        <dbReference type="ARBA" id="ARBA00022801"/>
    </source>
</evidence>
<keyword evidence="3" id="KW-0378">Hydrolase</keyword>
<dbReference type="SUPFAM" id="SSF56988">
    <property type="entry name" value="Anthrax protective antigen"/>
    <property type="match status" value="1"/>
</dbReference>
<dbReference type="InterPro" id="IPR017853">
    <property type="entry name" value="GH"/>
</dbReference>
<comment type="similarity">
    <text evidence="1">Belongs to the glycosyl hydrolase 3 family.</text>
</comment>
<dbReference type="GO" id="GO:0031222">
    <property type="term" value="P:arabinan catabolic process"/>
    <property type="evidence" value="ECO:0007669"/>
    <property type="project" value="TreeGrafter"/>
</dbReference>
<feature type="domain" description="PA14" evidence="4">
    <location>
        <begin position="482"/>
        <end position="623"/>
    </location>
</feature>
<dbReference type="InterPro" id="IPR001764">
    <property type="entry name" value="Glyco_hydro_3_N"/>
</dbReference>
<accession>A0A6M0CIJ6</accession>
<reference evidence="5 6" key="1">
    <citation type="submission" date="2020-01" db="EMBL/GenBank/DDBJ databases">
        <title>Spongiivirga citrea KCTC 32990T.</title>
        <authorList>
            <person name="Wang G."/>
        </authorList>
    </citation>
    <scope>NUCLEOTIDE SEQUENCE [LARGE SCALE GENOMIC DNA]</scope>
    <source>
        <strain evidence="5 6">KCTC 32990</strain>
    </source>
</reference>
<organism evidence="5 6">
    <name type="scientific">Spongiivirga citrea</name>
    <dbReference type="NCBI Taxonomy" id="1481457"/>
    <lineage>
        <taxon>Bacteria</taxon>
        <taxon>Pseudomonadati</taxon>
        <taxon>Bacteroidota</taxon>
        <taxon>Flavobacteriia</taxon>
        <taxon>Flavobacteriales</taxon>
        <taxon>Flavobacteriaceae</taxon>
        <taxon>Spongiivirga</taxon>
    </lineage>
</organism>
<keyword evidence="6" id="KW-1185">Reference proteome</keyword>
<dbReference type="Pfam" id="PF01915">
    <property type="entry name" value="Glyco_hydro_3_C"/>
    <property type="match status" value="1"/>
</dbReference>
<dbReference type="SMART" id="SM00758">
    <property type="entry name" value="PA14"/>
    <property type="match status" value="1"/>
</dbReference>
<sequence length="899" mass="99969">MISRYSEFLNYYKKSMNSIKTILLACILGIVLGCSNSKSENGTKEREDHTALNFEQKAKDLVAAMTLEEKVSQMNYESPAIEHLNIPEYNWWNECLHGVGRAGRATVFPQAIGLAATFDKNQMSEISEIISDEARAKHHEFASRGKRGIYQGLTYWTPNINIFRDPRWGRGMETYGEDPYLAGELAVRFIKGLQGDDPNYLKLVATAKHFAVHSGPEVDRHSFNAEPSPQDFLNTYSPHFEKVVKEAGVYSIMCAYNSYQGEPCCGNKDLSSLLRDNWGFDGYIVSDCWAIKDFYNEGAHEISGDAKEASAIAVKAGTDLNCGDSYPALVAAVQDGLITEAELDVSLERLFVARLKLGLFAPEGAVKYENIPYDVVDSEKHRLASLVTARKSMVLLKNQNNTLPLDKNKIKKIAVIGSNADDLEVLLGNYNGYPTAPVTPLEGIKQKLPNAEVTYSIGSKLAEGLPVFEAMPQSVLFTNGSLKTEGLKAEYYDNIAFEGTPKHTRIDKTVDFTWRTNPPFEDMRYDSYSVRWTGILSVDKTGNYALGGEAFSSMKLFLDDELLMQRQDVHHPKKIYEYVKLEAGKKYKIRFECVQNNTEHAIMRLLWESPKENLAKEAISNAKDADVVVLCMGISPLLEGEEMKVKVDGFSGGDRVHTKLPKTQTDLIKKIIALGKPTVLVLLNGSALSINWENDNVPAIIEAWYPGQAGGTAIADVIFGDYNPAGRLPVTFYKDINDIPAFSDYDMKGKTYRYFKGDPLYEFGYGLSYTSFKYSNLQVQEVIEAGNDVRVTVDVENVGGLDGEEVIQIYVQNPNADAYNPHKTLSGFDRVSFKSGEKKTLSFNIDKDQLSIVNNKGEKVVQPGTYQLSVGGSQPSENRIKNGTVITKEITISGSPVKI</sequence>
<dbReference type="Pfam" id="PF14310">
    <property type="entry name" value="Fn3-like"/>
    <property type="match status" value="1"/>
</dbReference>
<dbReference type="EMBL" id="JAABOQ010000004">
    <property type="protein sequence ID" value="NER17786.1"/>
    <property type="molecule type" value="Genomic_DNA"/>
</dbReference>
<dbReference type="PRINTS" id="PR00133">
    <property type="entry name" value="GLHYDRLASE3"/>
</dbReference>
<evidence type="ECO:0000313" key="6">
    <source>
        <dbReference type="Proteomes" id="UP000474296"/>
    </source>
</evidence>
<dbReference type="InterPro" id="IPR036962">
    <property type="entry name" value="Glyco_hydro_3_N_sf"/>
</dbReference>
<dbReference type="InterPro" id="IPR026891">
    <property type="entry name" value="Fn3-like"/>
</dbReference>
<evidence type="ECO:0000256" key="2">
    <source>
        <dbReference type="ARBA" id="ARBA00022729"/>
    </source>
</evidence>
<name>A0A6M0CIJ6_9FLAO</name>
<proteinExistence type="inferred from homology"/>
<dbReference type="SUPFAM" id="SSF52279">
    <property type="entry name" value="Beta-D-glucan exohydrolase, C-terminal domain"/>
    <property type="match status" value="1"/>
</dbReference>
<dbReference type="Pfam" id="PF00933">
    <property type="entry name" value="Glyco_hydro_3"/>
    <property type="match status" value="1"/>
</dbReference>
<dbReference type="Proteomes" id="UP000474296">
    <property type="component" value="Unassembled WGS sequence"/>
</dbReference>
<gene>
    <name evidence="5" type="ORF">GWK10_11230</name>
</gene>
<dbReference type="PANTHER" id="PTHR42721">
    <property type="entry name" value="SUGAR HYDROLASE-RELATED"/>
    <property type="match status" value="1"/>
</dbReference>
<dbReference type="PROSITE" id="PS51257">
    <property type="entry name" value="PROKAR_LIPOPROTEIN"/>
    <property type="match status" value="1"/>
</dbReference>
<dbReference type="AlphaFoldDB" id="A0A6M0CIJ6"/>
<dbReference type="GO" id="GO:0045493">
    <property type="term" value="P:xylan catabolic process"/>
    <property type="evidence" value="ECO:0007669"/>
    <property type="project" value="InterPro"/>
</dbReference>
<evidence type="ECO:0000259" key="4">
    <source>
        <dbReference type="PROSITE" id="PS51820"/>
    </source>
</evidence>
<dbReference type="Pfam" id="PF07691">
    <property type="entry name" value="PA14"/>
    <property type="match status" value="1"/>
</dbReference>
<dbReference type="GO" id="GO:0046556">
    <property type="term" value="F:alpha-L-arabinofuranosidase activity"/>
    <property type="evidence" value="ECO:0007669"/>
    <property type="project" value="TreeGrafter"/>
</dbReference>
<dbReference type="InterPro" id="IPR044993">
    <property type="entry name" value="BXL"/>
</dbReference>